<gene>
    <name evidence="2" type="ORF">GCM10011505_38600</name>
</gene>
<feature type="compositionally biased region" description="Basic and acidic residues" evidence="1">
    <location>
        <begin position="63"/>
        <end position="82"/>
    </location>
</feature>
<evidence type="ECO:0008006" key="4">
    <source>
        <dbReference type="Google" id="ProtNLM"/>
    </source>
</evidence>
<proteinExistence type="predicted"/>
<dbReference type="Proteomes" id="UP000603352">
    <property type="component" value="Unassembled WGS sequence"/>
</dbReference>
<dbReference type="RefSeq" id="WP_188580915.1">
    <property type="nucleotide sequence ID" value="NZ_BMDZ01000055.1"/>
</dbReference>
<accession>A0ABQ1IXZ9</accession>
<evidence type="ECO:0000313" key="3">
    <source>
        <dbReference type="Proteomes" id="UP000603352"/>
    </source>
</evidence>
<evidence type="ECO:0000313" key="2">
    <source>
        <dbReference type="EMBL" id="GGB53862.1"/>
    </source>
</evidence>
<evidence type="ECO:0000256" key="1">
    <source>
        <dbReference type="SAM" id="MobiDB-lite"/>
    </source>
</evidence>
<dbReference type="EMBL" id="BMDZ01000055">
    <property type="protein sequence ID" value="GGB53862.1"/>
    <property type="molecule type" value="Genomic_DNA"/>
</dbReference>
<keyword evidence="3" id="KW-1185">Reference proteome</keyword>
<comment type="caution">
    <text evidence="2">The sequence shown here is derived from an EMBL/GenBank/DDBJ whole genome shotgun (WGS) entry which is preliminary data.</text>
</comment>
<feature type="region of interest" description="Disordered" evidence="1">
    <location>
        <begin position="1"/>
        <end position="82"/>
    </location>
</feature>
<feature type="compositionally biased region" description="Basic and acidic residues" evidence="1">
    <location>
        <begin position="32"/>
        <end position="54"/>
    </location>
</feature>
<reference evidence="3" key="1">
    <citation type="journal article" date="2019" name="Int. J. Syst. Evol. Microbiol.">
        <title>The Global Catalogue of Microorganisms (GCM) 10K type strain sequencing project: providing services to taxonomists for standard genome sequencing and annotation.</title>
        <authorList>
            <consortium name="The Broad Institute Genomics Platform"/>
            <consortium name="The Broad Institute Genome Sequencing Center for Infectious Disease"/>
            <person name="Wu L."/>
            <person name="Ma J."/>
        </authorList>
    </citation>
    <scope>NUCLEOTIDE SEQUENCE [LARGE SCALE GENOMIC DNA]</scope>
    <source>
        <strain evidence="3">CGMCC 1.10188</strain>
    </source>
</reference>
<sequence length="82" mass="8621">MANASKKHIGAGAQGKGSGAGAMTDLPPEGIEEGKVLSNRDKSRHTDARGRDGKAIQSDQYQDNEHDQQPAPEPGREGGARQ</sequence>
<organism evidence="2 3">
    <name type="scientific">Tistrella bauzanensis</name>
    <dbReference type="NCBI Taxonomy" id="657419"/>
    <lineage>
        <taxon>Bacteria</taxon>
        <taxon>Pseudomonadati</taxon>
        <taxon>Pseudomonadota</taxon>
        <taxon>Alphaproteobacteria</taxon>
        <taxon>Geminicoccales</taxon>
        <taxon>Geminicoccaceae</taxon>
        <taxon>Tistrella</taxon>
    </lineage>
</organism>
<protein>
    <recommendedName>
        <fullName evidence="4">Stress-induced protein</fullName>
    </recommendedName>
</protein>
<name>A0ABQ1IXZ9_9PROT</name>